<dbReference type="SMART" id="SM00342">
    <property type="entry name" value="HTH_ARAC"/>
    <property type="match status" value="1"/>
</dbReference>
<dbReference type="InterPro" id="IPR009057">
    <property type="entry name" value="Homeodomain-like_sf"/>
</dbReference>
<feature type="domain" description="HTH araC/xylS-type" evidence="4">
    <location>
        <begin position="190"/>
        <end position="288"/>
    </location>
</feature>
<dbReference type="Pfam" id="PF02311">
    <property type="entry name" value="AraC_binding"/>
    <property type="match status" value="1"/>
</dbReference>
<evidence type="ECO:0000259" key="4">
    <source>
        <dbReference type="PROSITE" id="PS01124"/>
    </source>
</evidence>
<evidence type="ECO:0000256" key="1">
    <source>
        <dbReference type="ARBA" id="ARBA00023015"/>
    </source>
</evidence>
<dbReference type="Gene3D" id="1.10.10.60">
    <property type="entry name" value="Homeodomain-like"/>
    <property type="match status" value="2"/>
</dbReference>
<organism evidence="5 6">
    <name type="scientific">Cuneatibacter caecimuris</name>
    <dbReference type="NCBI Taxonomy" id="1796618"/>
    <lineage>
        <taxon>Bacteria</taxon>
        <taxon>Bacillati</taxon>
        <taxon>Bacillota</taxon>
        <taxon>Clostridia</taxon>
        <taxon>Lachnospirales</taxon>
        <taxon>Lachnospiraceae</taxon>
        <taxon>Cuneatibacter</taxon>
    </lineage>
</organism>
<dbReference type="PROSITE" id="PS00041">
    <property type="entry name" value="HTH_ARAC_FAMILY_1"/>
    <property type="match status" value="1"/>
</dbReference>
<dbReference type="InterPro" id="IPR018060">
    <property type="entry name" value="HTH_AraC"/>
</dbReference>
<dbReference type="Proteomes" id="UP000292927">
    <property type="component" value="Unassembled WGS sequence"/>
</dbReference>
<evidence type="ECO:0000313" key="5">
    <source>
        <dbReference type="EMBL" id="RZT01009.1"/>
    </source>
</evidence>
<evidence type="ECO:0000313" key="6">
    <source>
        <dbReference type="Proteomes" id="UP000292927"/>
    </source>
</evidence>
<dbReference type="PROSITE" id="PS01124">
    <property type="entry name" value="HTH_ARAC_FAMILY_2"/>
    <property type="match status" value="1"/>
</dbReference>
<dbReference type="SUPFAM" id="SSF46689">
    <property type="entry name" value="Homeodomain-like"/>
    <property type="match status" value="2"/>
</dbReference>
<dbReference type="InterPro" id="IPR018062">
    <property type="entry name" value="HTH_AraC-typ_CS"/>
</dbReference>
<keyword evidence="6" id="KW-1185">Reference proteome</keyword>
<keyword evidence="3" id="KW-0804">Transcription</keyword>
<sequence length="297" mass="33812">MNCLISNALLPADYQACGNLVSDNGFLHTRRTLSCFVLLLIRRGCLHITQDGTAYDLHPGQVFLLLPGKEHYGHLASLGPLSYYWVHFGLSGPAGLFPEASLPESLQKSGVVPGGRQPLEHYVLPEVFTLKEEARISMLFHQLLDFSRLDRYHTTPRMRYSLSLLLLELSEEYLASRPADLDGRMPPRFAELLAWMEANYDKPLTAGALACRCGYHPAYLSALFRRHTGCGVLEYLNRCRILASRNLLENPDLKLEIVAEMCGFADEKYYMKLFKRFEGVTPSQYREAFFRKTINRE</sequence>
<dbReference type="InterPro" id="IPR003313">
    <property type="entry name" value="AraC-bd"/>
</dbReference>
<keyword evidence="1" id="KW-0805">Transcription regulation</keyword>
<keyword evidence="2" id="KW-0238">DNA-binding</keyword>
<dbReference type="GO" id="GO:0043565">
    <property type="term" value="F:sequence-specific DNA binding"/>
    <property type="evidence" value="ECO:0007669"/>
    <property type="project" value="InterPro"/>
</dbReference>
<dbReference type="Pfam" id="PF12833">
    <property type="entry name" value="HTH_18"/>
    <property type="match status" value="1"/>
</dbReference>
<evidence type="ECO:0000256" key="2">
    <source>
        <dbReference type="ARBA" id="ARBA00023125"/>
    </source>
</evidence>
<protein>
    <submittedName>
        <fullName evidence="5">AraC family transcriptional regulator</fullName>
    </submittedName>
</protein>
<dbReference type="InterPro" id="IPR037923">
    <property type="entry name" value="HTH-like"/>
</dbReference>
<name>A0A4V2F7U1_9FIRM</name>
<dbReference type="PANTHER" id="PTHR43280">
    <property type="entry name" value="ARAC-FAMILY TRANSCRIPTIONAL REGULATOR"/>
    <property type="match status" value="1"/>
</dbReference>
<dbReference type="AlphaFoldDB" id="A0A4V2F7U1"/>
<comment type="caution">
    <text evidence="5">The sequence shown here is derived from an EMBL/GenBank/DDBJ whole genome shotgun (WGS) entry which is preliminary data.</text>
</comment>
<proteinExistence type="predicted"/>
<dbReference type="EMBL" id="SGXF01000002">
    <property type="protein sequence ID" value="RZT01009.1"/>
    <property type="molecule type" value="Genomic_DNA"/>
</dbReference>
<evidence type="ECO:0000256" key="3">
    <source>
        <dbReference type="ARBA" id="ARBA00023163"/>
    </source>
</evidence>
<dbReference type="SUPFAM" id="SSF51215">
    <property type="entry name" value="Regulatory protein AraC"/>
    <property type="match status" value="1"/>
</dbReference>
<gene>
    <name evidence="5" type="ORF">EV209_1446</name>
</gene>
<dbReference type="PANTHER" id="PTHR43280:SF10">
    <property type="entry name" value="REGULATORY PROTEIN POCR"/>
    <property type="match status" value="1"/>
</dbReference>
<accession>A0A4V2F7U1</accession>
<reference evidence="5 6" key="1">
    <citation type="submission" date="2019-02" db="EMBL/GenBank/DDBJ databases">
        <title>Genomic Encyclopedia of Type Strains, Phase IV (KMG-IV): sequencing the most valuable type-strain genomes for metagenomic binning, comparative biology and taxonomic classification.</title>
        <authorList>
            <person name="Goeker M."/>
        </authorList>
    </citation>
    <scope>NUCLEOTIDE SEQUENCE [LARGE SCALE GENOMIC DNA]</scope>
    <source>
        <strain evidence="5 6">DSM 29486</strain>
    </source>
</reference>
<dbReference type="GO" id="GO:0003700">
    <property type="term" value="F:DNA-binding transcription factor activity"/>
    <property type="evidence" value="ECO:0007669"/>
    <property type="project" value="InterPro"/>
</dbReference>